<feature type="coiled-coil region" evidence="7">
    <location>
        <begin position="383"/>
        <end position="417"/>
    </location>
</feature>
<evidence type="ECO:0008006" key="15">
    <source>
        <dbReference type="Google" id="ProtNLM"/>
    </source>
</evidence>
<feature type="transmembrane region" description="Helical" evidence="9">
    <location>
        <begin position="889"/>
        <end position="910"/>
    </location>
</feature>
<dbReference type="PANTHER" id="PTHR13018">
    <property type="entry name" value="PROBABLE MEMBRANE PROTEIN DUF221-RELATED"/>
    <property type="match status" value="1"/>
</dbReference>
<feature type="transmembrane region" description="Helical" evidence="9">
    <location>
        <begin position="769"/>
        <end position="802"/>
    </location>
</feature>
<feature type="transmembrane region" description="Helical" evidence="9">
    <location>
        <begin position="103"/>
        <end position="125"/>
    </location>
</feature>
<feature type="transmembrane region" description="Helical" evidence="9">
    <location>
        <begin position="675"/>
        <end position="696"/>
    </location>
</feature>
<feature type="domain" description="CSC1/OSCA1-like N-terminal transmembrane" evidence="11">
    <location>
        <begin position="110"/>
        <end position="263"/>
    </location>
</feature>
<dbReference type="Proteomes" id="UP001516023">
    <property type="component" value="Unassembled WGS sequence"/>
</dbReference>
<dbReference type="Pfam" id="PF14703">
    <property type="entry name" value="PHM7_cyt"/>
    <property type="match status" value="2"/>
</dbReference>
<dbReference type="InterPro" id="IPR045122">
    <property type="entry name" value="Csc1-like"/>
</dbReference>
<evidence type="ECO:0000259" key="12">
    <source>
        <dbReference type="Pfam" id="PF14703"/>
    </source>
</evidence>
<feature type="transmembrane region" description="Helical" evidence="9">
    <location>
        <begin position="728"/>
        <end position="749"/>
    </location>
</feature>
<dbReference type="InterPro" id="IPR027815">
    <property type="entry name" value="CSC1/OSCA1-like_cyt"/>
</dbReference>
<sequence>MDEIMALAGSTSSPSTAIQIPQWMIELHQFRQQLFLRVIEPIIEFILGPSSTAPSHVPHDLTLSHEFFTNPQGQHASAEHRRLGFLPSYIEDASSFHATSMSFATLTMMYIFMVIILLVFLSCFYHNQKTSPLFVSPRRHRLPKLTPPPLPVDGAFSWVKICLFISDEEIIHKVGFDALIFLRFHRLALRCIVKMSVFSFLVLMPLNFTGGGKAKANDLKGYVDSLLFTDFLRFSMANISSGSNLLWIHCFAAYLLTIIVVNELLTEYNAYSSIRHRYLLSKEPHLRTVLVSNIPRHLRSPRKIGTYFRQVYPEAVKSVTICQNLLYLENLVAERTGVLAQIEKELLVLCRYEKRKLLARDHLTYRITTAFRSCNVCEKIGVIDEAQERISKLYVRLEEMNKQIEQEQARRRRVMRYMDKMSSGEGREDIDYTLASSFDARESPAWKRALTNRRNHAAAFSSAAGESCRTAYRPPAIGAPRNANGTIAAKSEKQTAVYSNDNREGFGQDNHQIISEPGTIARKAKFAKAKQAIKRYSGTIRDESLFGRSLTDLTSLTEERVSQFGSIEDHLNEVTDKAFVVMRTYTASTIAIQSMHSSKPGSMEVSTAPEPRDILWENIYLSKGARRTREFAAEFLCLFLIAFYVVPVALVSLLVSESALISISPRLNQLDKASAIFSAAIATVQPMSLVGIQMLLPPLFIRISQSEGILSFSEAQMKAFSRYFTFQVLNIFLVTSIAGSIFDTLAIIIDTPESAFEMLGNSLPRMSSFFVSFVTIKTFIGLGVEISRVVSIMQSTILLVLFPNTTLRAKRSTRFAMRAIDDPGWFTYHKVLAQDMLVVVISVVFAVVAPIVLIPCALFCFVSRIIWTHQFLYVYESAFETGGLFWPKIFRRFVFGLLIAQATITGQFILKDARHEAYATIALMFLTYVFLRSTRARYDATTKNLPLEVATVMDISMGHDEEIKQQRRNEIKMQQIRLHSGDKTSILTKTAGKHNNTDDRGDDESLGNLIGDSDPFEFAYVQPVLRATPNARPEQPFPPEQLGREEVLFGSSAGSTVGLIGEEAVYDDSATVRVKYHNQHDRRLLNRWWKDQLKRHGQQRLFHILIGEESGTLSCHEAPPPDSRNGELV</sequence>
<dbReference type="InterPro" id="IPR003864">
    <property type="entry name" value="CSC1/OSCA1-like_7TM"/>
</dbReference>
<keyword evidence="14" id="KW-1185">Reference proteome</keyword>
<evidence type="ECO:0000259" key="11">
    <source>
        <dbReference type="Pfam" id="PF13967"/>
    </source>
</evidence>
<comment type="caution">
    <text evidence="13">The sequence shown here is derived from an EMBL/GenBank/DDBJ whole genome shotgun (WGS) entry which is preliminary data.</text>
</comment>
<keyword evidence="3" id="KW-0813">Transport</keyword>
<dbReference type="Pfam" id="PF02714">
    <property type="entry name" value="RSN1_7TM"/>
    <property type="match status" value="1"/>
</dbReference>
<evidence type="ECO:0000256" key="1">
    <source>
        <dbReference type="ARBA" id="ARBA00004141"/>
    </source>
</evidence>
<gene>
    <name evidence="13" type="ORF">HJC23_012758</name>
</gene>
<feature type="region of interest" description="Disordered" evidence="8">
    <location>
        <begin position="988"/>
        <end position="1007"/>
    </location>
</feature>
<evidence type="ECO:0000256" key="7">
    <source>
        <dbReference type="SAM" id="Coils"/>
    </source>
</evidence>
<evidence type="ECO:0000259" key="10">
    <source>
        <dbReference type="Pfam" id="PF02714"/>
    </source>
</evidence>
<dbReference type="GO" id="GO:0016020">
    <property type="term" value="C:membrane"/>
    <property type="evidence" value="ECO:0007669"/>
    <property type="project" value="UniProtKB-SubCell"/>
</dbReference>
<keyword evidence="6 9" id="KW-0472">Membrane</keyword>
<protein>
    <recommendedName>
        <fullName evidence="15">DUF221-domain-containing protein</fullName>
    </recommendedName>
</protein>
<feature type="domain" description="CSC1/OSCA1-like 7TM region" evidence="10">
    <location>
        <begin position="629"/>
        <end position="908"/>
    </location>
</feature>
<evidence type="ECO:0000256" key="6">
    <source>
        <dbReference type="ARBA" id="ARBA00023136"/>
    </source>
</evidence>
<keyword evidence="5 9" id="KW-1133">Transmembrane helix</keyword>
<name>A0ABD3Q3F1_9STRA</name>
<feature type="domain" description="CSC1/OSCA1-like cytosolic" evidence="12">
    <location>
        <begin position="572"/>
        <end position="618"/>
    </location>
</feature>
<accession>A0ABD3Q3F1</accession>
<evidence type="ECO:0000256" key="3">
    <source>
        <dbReference type="ARBA" id="ARBA00022448"/>
    </source>
</evidence>
<dbReference type="InterPro" id="IPR032880">
    <property type="entry name" value="CSC1/OSCA1-like_N"/>
</dbReference>
<dbReference type="PANTHER" id="PTHR13018:SF5">
    <property type="entry name" value="RE44586P"/>
    <property type="match status" value="1"/>
</dbReference>
<comment type="subcellular location">
    <subcellularLocation>
        <location evidence="1">Membrane</location>
        <topology evidence="1">Multi-pass membrane protein</topology>
    </subcellularLocation>
</comment>
<evidence type="ECO:0000256" key="8">
    <source>
        <dbReference type="SAM" id="MobiDB-lite"/>
    </source>
</evidence>
<feature type="domain" description="CSC1/OSCA1-like cytosolic" evidence="12">
    <location>
        <begin position="287"/>
        <end position="408"/>
    </location>
</feature>
<dbReference type="EMBL" id="JABMIG020000077">
    <property type="protein sequence ID" value="KAL3794748.1"/>
    <property type="molecule type" value="Genomic_DNA"/>
</dbReference>
<evidence type="ECO:0000256" key="9">
    <source>
        <dbReference type="SAM" id="Phobius"/>
    </source>
</evidence>
<evidence type="ECO:0000256" key="5">
    <source>
        <dbReference type="ARBA" id="ARBA00022989"/>
    </source>
</evidence>
<reference evidence="13 14" key="1">
    <citation type="journal article" date="2020" name="G3 (Bethesda)">
        <title>Improved Reference Genome for Cyclotella cryptica CCMP332, a Model for Cell Wall Morphogenesis, Salinity Adaptation, and Lipid Production in Diatoms (Bacillariophyta).</title>
        <authorList>
            <person name="Roberts W.R."/>
            <person name="Downey K.M."/>
            <person name="Ruck E.C."/>
            <person name="Traller J.C."/>
            <person name="Alverson A.J."/>
        </authorList>
    </citation>
    <scope>NUCLEOTIDE SEQUENCE [LARGE SCALE GENOMIC DNA]</scope>
    <source>
        <strain evidence="13 14">CCMP332</strain>
    </source>
</reference>
<feature type="transmembrane region" description="Helical" evidence="9">
    <location>
        <begin position="187"/>
        <end position="208"/>
    </location>
</feature>
<feature type="transmembrane region" description="Helical" evidence="9">
    <location>
        <begin position="245"/>
        <end position="265"/>
    </location>
</feature>
<dbReference type="AlphaFoldDB" id="A0ABD3Q3F1"/>
<evidence type="ECO:0000313" key="14">
    <source>
        <dbReference type="Proteomes" id="UP001516023"/>
    </source>
</evidence>
<dbReference type="Pfam" id="PF13967">
    <property type="entry name" value="RSN1_TM"/>
    <property type="match status" value="1"/>
</dbReference>
<evidence type="ECO:0000256" key="4">
    <source>
        <dbReference type="ARBA" id="ARBA00022692"/>
    </source>
</evidence>
<evidence type="ECO:0000313" key="13">
    <source>
        <dbReference type="EMBL" id="KAL3794748.1"/>
    </source>
</evidence>
<organism evidence="13 14">
    <name type="scientific">Cyclotella cryptica</name>
    <dbReference type="NCBI Taxonomy" id="29204"/>
    <lineage>
        <taxon>Eukaryota</taxon>
        <taxon>Sar</taxon>
        <taxon>Stramenopiles</taxon>
        <taxon>Ochrophyta</taxon>
        <taxon>Bacillariophyta</taxon>
        <taxon>Coscinodiscophyceae</taxon>
        <taxon>Thalassiosirophycidae</taxon>
        <taxon>Stephanodiscales</taxon>
        <taxon>Stephanodiscaceae</taxon>
        <taxon>Cyclotella</taxon>
    </lineage>
</organism>
<feature type="transmembrane region" description="Helical" evidence="9">
    <location>
        <begin position="917"/>
        <end position="934"/>
    </location>
</feature>
<keyword evidence="4 9" id="KW-0812">Transmembrane</keyword>
<keyword evidence="7" id="KW-0175">Coiled coil</keyword>
<evidence type="ECO:0000256" key="2">
    <source>
        <dbReference type="ARBA" id="ARBA00007779"/>
    </source>
</evidence>
<feature type="transmembrane region" description="Helical" evidence="9">
    <location>
        <begin position="837"/>
        <end position="867"/>
    </location>
</feature>
<comment type="similarity">
    <text evidence="2">Belongs to the CSC1 (TC 1.A.17) family.</text>
</comment>
<feature type="transmembrane region" description="Helical" evidence="9">
    <location>
        <begin position="631"/>
        <end position="655"/>
    </location>
</feature>
<proteinExistence type="inferred from homology"/>